<feature type="transmembrane region" description="Helical" evidence="1">
    <location>
        <begin position="292"/>
        <end position="314"/>
    </location>
</feature>
<keyword evidence="1" id="KW-1133">Transmembrane helix</keyword>
<evidence type="ECO:0000313" key="4">
    <source>
        <dbReference type="Proteomes" id="UP000183209"/>
    </source>
</evidence>
<dbReference type="OrthoDB" id="9788724at2"/>
<feature type="transmembrane region" description="Helical" evidence="1">
    <location>
        <begin position="144"/>
        <end position="164"/>
    </location>
</feature>
<organism evidence="3 4">
    <name type="scientific">Zhouia amylolytica</name>
    <dbReference type="NCBI Taxonomy" id="376730"/>
    <lineage>
        <taxon>Bacteria</taxon>
        <taxon>Pseudomonadati</taxon>
        <taxon>Bacteroidota</taxon>
        <taxon>Flavobacteriia</taxon>
        <taxon>Flavobacteriales</taxon>
        <taxon>Flavobacteriaceae</taxon>
        <taxon>Zhouia</taxon>
    </lineage>
</organism>
<evidence type="ECO:0000313" key="3">
    <source>
        <dbReference type="EMBL" id="SFS71696.1"/>
    </source>
</evidence>
<dbReference type="PANTHER" id="PTHR31061:SF24">
    <property type="entry name" value="LD22376P"/>
    <property type="match status" value="1"/>
</dbReference>
<evidence type="ECO:0000259" key="2">
    <source>
        <dbReference type="Pfam" id="PF07786"/>
    </source>
</evidence>
<dbReference type="EMBL" id="FPAG01000004">
    <property type="protein sequence ID" value="SFS71696.1"/>
    <property type="molecule type" value="Genomic_DNA"/>
</dbReference>
<feature type="transmembrane region" description="Helical" evidence="1">
    <location>
        <begin position="334"/>
        <end position="354"/>
    </location>
</feature>
<reference evidence="3 4" key="1">
    <citation type="submission" date="2016-10" db="EMBL/GenBank/DDBJ databases">
        <authorList>
            <person name="de Groot N.N."/>
        </authorList>
    </citation>
    <scope>NUCLEOTIDE SEQUENCE [LARGE SCALE GENOMIC DNA]</scope>
    <source>
        <strain evidence="3 4">CGMCC 1.6114</strain>
    </source>
</reference>
<dbReference type="GO" id="GO:0016746">
    <property type="term" value="F:acyltransferase activity"/>
    <property type="evidence" value="ECO:0007669"/>
    <property type="project" value="UniProtKB-KW"/>
</dbReference>
<dbReference type="Proteomes" id="UP000183209">
    <property type="component" value="Unassembled WGS sequence"/>
</dbReference>
<accession>A0A1I6S433</accession>
<feature type="transmembrane region" description="Helical" evidence="1">
    <location>
        <begin position="51"/>
        <end position="68"/>
    </location>
</feature>
<keyword evidence="3" id="KW-0808">Transferase</keyword>
<feature type="transmembrane region" description="Helical" evidence="1">
    <location>
        <begin position="262"/>
        <end position="280"/>
    </location>
</feature>
<dbReference type="AlphaFoldDB" id="A0A1I6S433"/>
<feature type="transmembrane region" description="Helical" evidence="1">
    <location>
        <begin position="228"/>
        <end position="250"/>
    </location>
</feature>
<name>A0A1I6S433_9FLAO</name>
<proteinExistence type="predicted"/>
<evidence type="ECO:0000256" key="1">
    <source>
        <dbReference type="SAM" id="Phobius"/>
    </source>
</evidence>
<keyword evidence="1" id="KW-0472">Membrane</keyword>
<keyword evidence="1" id="KW-0812">Transmembrane</keyword>
<dbReference type="Pfam" id="PF07786">
    <property type="entry name" value="HGSNAT_cat"/>
    <property type="match status" value="1"/>
</dbReference>
<feature type="transmembrane region" description="Helical" evidence="1">
    <location>
        <begin position="115"/>
        <end position="132"/>
    </location>
</feature>
<protein>
    <submittedName>
        <fullName evidence="3">Predicted acyltransferase</fullName>
    </submittedName>
</protein>
<dbReference type="PANTHER" id="PTHR31061">
    <property type="entry name" value="LD22376P"/>
    <property type="match status" value="1"/>
</dbReference>
<feature type="transmembrane region" description="Helical" evidence="1">
    <location>
        <begin position="203"/>
        <end position="222"/>
    </location>
</feature>
<dbReference type="RefSeq" id="WP_139226644.1">
    <property type="nucleotide sequence ID" value="NZ_FPAG01000004.1"/>
</dbReference>
<feature type="transmembrane region" description="Helical" evidence="1">
    <location>
        <begin position="80"/>
        <end position="100"/>
    </location>
</feature>
<feature type="transmembrane region" description="Helical" evidence="1">
    <location>
        <begin position="12"/>
        <end position="31"/>
    </location>
</feature>
<feature type="domain" description="Heparan-alpha-glucosaminide N-acetyltransferase catalytic" evidence="2">
    <location>
        <begin position="5"/>
        <end position="130"/>
    </location>
</feature>
<feature type="transmembrane region" description="Helical" evidence="1">
    <location>
        <begin position="176"/>
        <end position="196"/>
    </location>
</feature>
<sequence length="391" mass="45278">MKNKRIRSIDIFRALTMFFMIFVNDLWSLTGVPEWLEHAAVNEDRMGFSDIIFPLFLFIVGLSIPLAVRTRLKKGTSHWSILKHIILRTVALLTMGFYMVNFEMIYDDAMPINKHVWEILMALAICLIWLDYKGLTSLNRQAQNIIQAIGVLLLIFLAAIYKGGSAEDIVWMRTSWWGILGLIGWAYFLNSIIYLLFQKIWPYLFLVFLLLLFMNIQENGYYEHIPSITFIISASNYALVMAGVLCTCAFLHFRKKEKESHFLKIVLGAGILFIIYGFMLRELFPISKIKATPTWSTLCIGIGYVLYVCFYILIDKLNIFKWADPFKPAGTSTLTCYLMPYFIYPIIILIGFNWPSMMTHGIAGIIKSLLFSFVIILFVGWMEKRGFRLKI</sequence>
<keyword evidence="3" id="KW-0012">Acyltransferase</keyword>
<gene>
    <name evidence="3" type="ORF">SAMN04487906_1412</name>
</gene>
<dbReference type="InterPro" id="IPR012429">
    <property type="entry name" value="HGSNAT_cat"/>
</dbReference>
<feature type="transmembrane region" description="Helical" evidence="1">
    <location>
        <begin position="360"/>
        <end position="381"/>
    </location>
</feature>